<proteinExistence type="predicted"/>
<organism evidence="2 3">
    <name type="scientific">Austropuccinia psidii MF-1</name>
    <dbReference type="NCBI Taxonomy" id="1389203"/>
    <lineage>
        <taxon>Eukaryota</taxon>
        <taxon>Fungi</taxon>
        <taxon>Dikarya</taxon>
        <taxon>Basidiomycota</taxon>
        <taxon>Pucciniomycotina</taxon>
        <taxon>Pucciniomycetes</taxon>
        <taxon>Pucciniales</taxon>
        <taxon>Sphaerophragmiaceae</taxon>
        <taxon>Austropuccinia</taxon>
    </lineage>
</organism>
<feature type="compositionally biased region" description="Polar residues" evidence="1">
    <location>
        <begin position="727"/>
        <end position="774"/>
    </location>
</feature>
<dbReference type="AlphaFoldDB" id="A0A9Q3EGK5"/>
<feature type="compositionally biased region" description="Low complexity" evidence="1">
    <location>
        <begin position="403"/>
        <end position="415"/>
    </location>
</feature>
<dbReference type="Proteomes" id="UP000765509">
    <property type="component" value="Unassembled WGS sequence"/>
</dbReference>
<dbReference type="OrthoDB" id="28208at2759"/>
<dbReference type="EMBL" id="AVOT02029600">
    <property type="protein sequence ID" value="MBW0522495.1"/>
    <property type="molecule type" value="Genomic_DNA"/>
</dbReference>
<feature type="region of interest" description="Disordered" evidence="1">
    <location>
        <begin position="399"/>
        <end position="421"/>
    </location>
</feature>
<feature type="compositionally biased region" description="Polar residues" evidence="1">
    <location>
        <begin position="203"/>
        <end position="216"/>
    </location>
</feature>
<reference evidence="2" key="1">
    <citation type="submission" date="2021-03" db="EMBL/GenBank/DDBJ databases">
        <title>Draft genome sequence of rust myrtle Austropuccinia psidii MF-1, a brazilian biotype.</title>
        <authorList>
            <person name="Quecine M.C."/>
            <person name="Pachon D.M.R."/>
            <person name="Bonatelli M.L."/>
            <person name="Correr F.H."/>
            <person name="Franceschini L.M."/>
            <person name="Leite T.F."/>
            <person name="Margarido G.R.A."/>
            <person name="Almeida C.A."/>
            <person name="Ferrarezi J.A."/>
            <person name="Labate C.A."/>
        </authorList>
    </citation>
    <scope>NUCLEOTIDE SEQUENCE</scope>
    <source>
        <strain evidence="2">MF-1</strain>
    </source>
</reference>
<name>A0A9Q3EGK5_9BASI</name>
<accession>A0A9Q3EGK5</accession>
<evidence type="ECO:0000313" key="3">
    <source>
        <dbReference type="Proteomes" id="UP000765509"/>
    </source>
</evidence>
<gene>
    <name evidence="2" type="ORF">O181_062210</name>
</gene>
<evidence type="ECO:0000256" key="1">
    <source>
        <dbReference type="SAM" id="MobiDB-lite"/>
    </source>
</evidence>
<keyword evidence="3" id="KW-1185">Reference proteome</keyword>
<sequence>SSNTNSINLNQFNSLKNLNSKIIHQSHKLNQNIHSISSPNNLFSISNNLTNPSSNHPKLLNSSKSSPISSLPQNSNGPPYAYAYELYDRRIARVQPTLIQDNHRPNNLINNNLHSNLQPIISNQKNQTYSQQPAEVCIECMMRDRDMVGIDVISPGVWDRKSDIDFHQAMAQEENDSDQIHSISQDHNHNHHLLNSHQNKSNENLNLDPNSSNQSYPIKKKRLGRGNPLTANALKTWTQMNPPAASHRWKTLKLYLAEQRHNLELEYRAKLSTQVESEWTEQLIRNSLDPINQSYRNQSDSNSRFDVNFLNPISSRLKSTQRGSTSTLLSTGILVEKLDVSKDEKEADKYRANDQKLSHISRPISSASINPNGFFPSTSFKNSKSNSHYTNSSNFKQTINQHSSSIRPPSPSHYSLTSRKSTFGESIRPISMWSRIRRSGSHSIFSLAPSGSMLDMHLGLSQDRDQSNPLFKPHLYHHQTNHSESLLNQNKQFNPSLQQTQTPKINNPEISQFTGTLEDLDQKRQKKKLKKTFKGFLGKLGIGRKRSSSIDRISSPNPSNNLQRNKIINLNHDDEPLVPPPSLSVLAREQQIHRRNRSALSLPLSTSGKTFKTFRPQSISTATVGIDSALSSPASQFIPISPCPNSHFNGTGPTSHTSPYMQISHDPNFDSLAEELETPIEFQSHLAFKKSPRKPSPNQIIQKQFIKSVTSLADGQSSHLQNHKSLDPQNNLNHSFVNSKIESIKSSNQSNQEDLSQSTGIRSSSGTNKTSSIRTVMSKSSKILSIMPGLKNRVSSGGSIILSNSAIGLRSSTSTQFSNPLQTEDLNDQHQLPLSKSLNHEIPNNFRPNYLPIEKSRQGVTRSSDFLALRYVSVGNENRI</sequence>
<protein>
    <submittedName>
        <fullName evidence="2">Uncharacterized protein</fullName>
    </submittedName>
</protein>
<feature type="region of interest" description="Disordered" evidence="1">
    <location>
        <begin position="712"/>
        <end position="774"/>
    </location>
</feature>
<evidence type="ECO:0000313" key="2">
    <source>
        <dbReference type="EMBL" id="MBW0522495.1"/>
    </source>
</evidence>
<feature type="non-terminal residue" evidence="2">
    <location>
        <position position="880"/>
    </location>
</feature>
<comment type="caution">
    <text evidence="2">The sequence shown here is derived from an EMBL/GenBank/DDBJ whole genome shotgun (WGS) entry which is preliminary data.</text>
</comment>
<feature type="region of interest" description="Disordered" evidence="1">
    <location>
        <begin position="54"/>
        <end position="74"/>
    </location>
</feature>
<feature type="region of interest" description="Disordered" evidence="1">
    <location>
        <begin position="190"/>
        <end position="226"/>
    </location>
</feature>